<gene>
    <name evidence="4" type="ORF">JAJ28_004657</name>
</gene>
<dbReference type="Pfam" id="PF00550">
    <property type="entry name" value="PP-binding"/>
    <property type="match status" value="1"/>
</dbReference>
<reference evidence="4" key="2">
    <citation type="submission" date="2020-01" db="EMBL/GenBank/DDBJ databases">
        <authorList>
            <consortium name="NCBI Pathogen Detection Project"/>
        </authorList>
    </citation>
    <scope>NUCLEOTIDE SEQUENCE</scope>
    <source>
        <strain evidence="4">OLC2673_Aeromonas</strain>
    </source>
</reference>
<comment type="caution">
    <text evidence="4">The sequence shown here is derived from an EMBL/GenBank/DDBJ whole genome shotgun (WGS) entry which is preliminary data.</text>
</comment>
<dbReference type="InterPro" id="IPR009081">
    <property type="entry name" value="PP-bd_ACP"/>
</dbReference>
<evidence type="ECO:0000259" key="3">
    <source>
        <dbReference type="Pfam" id="PF00550"/>
    </source>
</evidence>
<reference evidence="4" key="1">
    <citation type="journal article" date="2018" name="Genome Biol.">
        <title>SKESA: strategic k-mer extension for scrupulous assemblies.</title>
        <authorList>
            <person name="Souvorov A."/>
            <person name="Agarwala R."/>
            <person name="Lipman D.J."/>
        </authorList>
    </citation>
    <scope>NUCLEOTIDE SEQUENCE</scope>
    <source>
        <strain evidence="4">OLC2673_Aeromonas</strain>
    </source>
</reference>
<evidence type="ECO:0000313" key="5">
    <source>
        <dbReference type="Proteomes" id="UP000859505"/>
    </source>
</evidence>
<dbReference type="Proteomes" id="UP000859505">
    <property type="component" value="Unassembled WGS sequence"/>
</dbReference>
<dbReference type="SUPFAM" id="SSF47336">
    <property type="entry name" value="ACP-like"/>
    <property type="match status" value="1"/>
</dbReference>
<dbReference type="PROSITE" id="PS00012">
    <property type="entry name" value="PHOSPHOPANTETHEINE"/>
    <property type="match status" value="1"/>
</dbReference>
<accession>A0AAD3YMV0</accession>
<proteinExistence type="predicted"/>
<keyword evidence="2" id="KW-0597">Phosphoprotein</keyword>
<dbReference type="AlphaFoldDB" id="A0AAD3YMV0"/>
<dbReference type="InterPro" id="IPR036736">
    <property type="entry name" value="ACP-like_sf"/>
</dbReference>
<dbReference type="InterPro" id="IPR006162">
    <property type="entry name" value="Ppantetheine_attach_site"/>
</dbReference>
<evidence type="ECO:0000256" key="2">
    <source>
        <dbReference type="ARBA" id="ARBA00022553"/>
    </source>
</evidence>
<dbReference type="Gene3D" id="1.10.1200.10">
    <property type="entry name" value="ACP-like"/>
    <property type="match status" value="1"/>
</dbReference>
<feature type="non-terminal residue" evidence="4">
    <location>
        <position position="1"/>
    </location>
</feature>
<keyword evidence="1" id="KW-0596">Phosphopantetheine</keyword>
<protein>
    <submittedName>
        <fullName evidence="4">Acyl carrier protein</fullName>
    </submittedName>
</protein>
<feature type="domain" description="Carrier" evidence="3">
    <location>
        <begin position="103"/>
        <end position="167"/>
    </location>
</feature>
<organism evidence="4 5">
    <name type="scientific">Aeromonas hydrophila</name>
    <dbReference type="NCBI Taxonomy" id="644"/>
    <lineage>
        <taxon>Bacteria</taxon>
        <taxon>Pseudomonadati</taxon>
        <taxon>Pseudomonadota</taxon>
        <taxon>Gammaproteobacteria</taxon>
        <taxon>Aeromonadales</taxon>
        <taxon>Aeromonadaceae</taxon>
        <taxon>Aeromonas</taxon>
    </lineage>
</organism>
<evidence type="ECO:0000313" key="4">
    <source>
        <dbReference type="EMBL" id="HAT6346837.1"/>
    </source>
</evidence>
<sequence length="177" mass="19193">RFGTVVEKVELPLSLVVSSRGETLQLRLEFDGEQIPEARAEAVLADWLAELAWLAQADLSQPARVAVAAPFQAQGAATPSTVTQVAATRAEPGLAQPPAEARELVALWERQCGVPGIWQQTLCELGVDSVQQLALLAALNEAFGQERALLTLQTLKAHPSPSRLYRHWLVRQTEAAL</sequence>
<name>A0AAD3YMV0_AERHY</name>
<evidence type="ECO:0000256" key="1">
    <source>
        <dbReference type="ARBA" id="ARBA00022450"/>
    </source>
</evidence>
<dbReference type="EMBL" id="DACTUL010000078">
    <property type="protein sequence ID" value="HAT6346837.1"/>
    <property type="molecule type" value="Genomic_DNA"/>
</dbReference>